<accession>A0A9P5N6J5</accession>
<comment type="caution">
    <text evidence="2">The sequence shown here is derived from an EMBL/GenBank/DDBJ whole genome shotgun (WGS) entry which is preliminary data.</text>
</comment>
<sequence length="96" mass="11686">MPKQRSKKQRVQAAFNITKLHANWRKQNHLGDDLELENIDPRQIEIELLQRDTDRQKLRAERNAQKLRNKTKEAERAERMRDILREENRSFTPCFF</sequence>
<dbReference type="Proteomes" id="UP000724874">
    <property type="component" value="Unassembled WGS sequence"/>
</dbReference>
<name>A0A9P5N6J5_GYMJU</name>
<keyword evidence="4" id="KW-1185">Reference proteome</keyword>
<evidence type="ECO:0000313" key="3">
    <source>
        <dbReference type="EMBL" id="KAF8900879.1"/>
    </source>
</evidence>
<proteinExistence type="predicted"/>
<organism evidence="2 4">
    <name type="scientific">Gymnopilus junonius</name>
    <name type="common">Spectacular rustgill mushroom</name>
    <name type="synonym">Gymnopilus spectabilis subsp. junonius</name>
    <dbReference type="NCBI Taxonomy" id="109634"/>
    <lineage>
        <taxon>Eukaryota</taxon>
        <taxon>Fungi</taxon>
        <taxon>Dikarya</taxon>
        <taxon>Basidiomycota</taxon>
        <taxon>Agaricomycotina</taxon>
        <taxon>Agaricomycetes</taxon>
        <taxon>Agaricomycetidae</taxon>
        <taxon>Agaricales</taxon>
        <taxon>Agaricineae</taxon>
        <taxon>Hymenogastraceae</taxon>
        <taxon>Gymnopilus</taxon>
    </lineage>
</organism>
<evidence type="ECO:0000313" key="2">
    <source>
        <dbReference type="EMBL" id="KAF8868262.1"/>
    </source>
</evidence>
<evidence type="ECO:0000256" key="1">
    <source>
        <dbReference type="SAM" id="Coils"/>
    </source>
</evidence>
<reference evidence="2" key="1">
    <citation type="submission" date="2020-11" db="EMBL/GenBank/DDBJ databases">
        <authorList>
            <consortium name="DOE Joint Genome Institute"/>
            <person name="Ahrendt S."/>
            <person name="Riley R."/>
            <person name="Andreopoulos W."/>
            <person name="LaButti K."/>
            <person name="Pangilinan J."/>
            <person name="Ruiz-duenas F.J."/>
            <person name="Barrasa J.M."/>
            <person name="Sanchez-Garcia M."/>
            <person name="Camarero S."/>
            <person name="Miyauchi S."/>
            <person name="Serrano A."/>
            <person name="Linde D."/>
            <person name="Babiker R."/>
            <person name="Drula E."/>
            <person name="Ayuso-Fernandez I."/>
            <person name="Pacheco R."/>
            <person name="Padilla G."/>
            <person name="Ferreira P."/>
            <person name="Barriuso J."/>
            <person name="Kellner H."/>
            <person name="Castanera R."/>
            <person name="Alfaro M."/>
            <person name="Ramirez L."/>
            <person name="Pisabarro A.G."/>
            <person name="Kuo A."/>
            <person name="Tritt A."/>
            <person name="Lipzen A."/>
            <person name="He G."/>
            <person name="Yan M."/>
            <person name="Ng V."/>
            <person name="Cullen D."/>
            <person name="Martin F."/>
            <person name="Rosso M.-N."/>
            <person name="Henrissat B."/>
            <person name="Hibbett D."/>
            <person name="Martinez A.T."/>
            <person name="Grigoriev I.V."/>
        </authorList>
    </citation>
    <scope>NUCLEOTIDE SEQUENCE</scope>
    <source>
        <strain evidence="2">AH 44721</strain>
    </source>
</reference>
<feature type="coiled-coil region" evidence="1">
    <location>
        <begin position="50"/>
        <end position="87"/>
    </location>
</feature>
<protein>
    <submittedName>
        <fullName evidence="2">Uncharacterized protein</fullName>
    </submittedName>
</protein>
<gene>
    <name evidence="3" type="ORF">CPB84DRAFT_1778584</name>
    <name evidence="2" type="ORF">CPB84DRAFT_1809129</name>
</gene>
<evidence type="ECO:0000313" key="4">
    <source>
        <dbReference type="Proteomes" id="UP000724874"/>
    </source>
</evidence>
<keyword evidence="1" id="KW-0175">Coiled coil</keyword>
<dbReference type="EMBL" id="JADNYJ010000735">
    <property type="protein sequence ID" value="KAF8868262.1"/>
    <property type="molecule type" value="Genomic_DNA"/>
</dbReference>
<dbReference type="AlphaFoldDB" id="A0A9P5N6J5"/>
<dbReference type="EMBL" id="JADNYJ010000045">
    <property type="protein sequence ID" value="KAF8900879.1"/>
    <property type="molecule type" value="Genomic_DNA"/>
</dbReference>